<dbReference type="InterPro" id="IPR050091">
    <property type="entry name" value="PKS_NRPS_Biosynth_Enz"/>
</dbReference>
<sequence length="962" mass="104845">MSYVPKHSPKTCGRTAGSLVDISGLPGKATPVPSAAVLGVQAVDLNGDSAQLLHFDKGLQKWIAATFSGRTIAIDGQHVKPVTSEAVANYDARLGGQLDFVLGPKSDYDLSGQEITAALATKGYALVKLIVAEEDAAAMLDVAKRLDDDQQFSRLAIEFERGYLGDDGNAKTLHIGLDAPDTPDYIKQSPLKTMDNNFGQMCSMLSKYSEEHLGFEVYSRTEMLLRMPLADHEEDKFPPADIDDGDAEGFMHLMYRRKLTVLQFVGPSDGALKLLPLKEGDEELELRAEPHTMLLMLNSRWEYSYTPSGESLALQTFMLTEPAIYCLEDEIQGNIEHLTGQSTGPPAPPGEQVTIEAMYCRYGMQADGRFQFWQGAAKASTDGLTEIPVSRWDHGPYFDPESSFGGSYTRHGCFGIEGVDLFDCKFFEISPMEAKGMDPCQRQVMEVSYMALLEGGYDKRSLQREAQHIGHFVGIDKDDWMCMSAAGMLDLGGAHGAAAAANAITSNRFSYSMNLKGASMTIDTACSSSLVCTHVSKLHLRFKDFEPMPASVVNGLNLMLYPGPFVGCCAAGMLSHEGRCFTFNSTADGYARGELCGALTFKLKQFNPQTGSICCLAGSQSNQDGRSASLTAPNGPAQEKCIKAVLRECKLTPTEVDCIECHGTGTALGDPIEVGSFKKVMSATPRKEPLVITSSKSNIAHAEGGAGLAGFFKCCLQVSNCEGAANVHLKVRNPHLDMEGFPCQILSESLALREDAAYAGVSSFGFGGTNAHAEAWGKNIMNSRGCMVSDPIKLFERKLAKAPPAEITMNGDDVRDWETTGLDPAGEIGDRYMIELDEDGVATWEKVDEELVDWGDDFFIQGTFNNWDAEAMERSDSLLGLWVAEIVLGSTGVEHFQIMADNDDEKVYCPERPNCASKVAQVQGPKTAPKEKSWVIRGAPGDKFKIEFFQQEKKRSILWMKI</sequence>
<dbReference type="PROSITE" id="PS52004">
    <property type="entry name" value="KS3_2"/>
    <property type="match status" value="1"/>
</dbReference>
<keyword evidence="6" id="KW-1185">Reference proteome</keyword>
<dbReference type="SMART" id="SM00825">
    <property type="entry name" value="PKS_KS"/>
    <property type="match status" value="1"/>
</dbReference>
<dbReference type="SUPFAM" id="SSF53901">
    <property type="entry name" value="Thiolase-like"/>
    <property type="match status" value="1"/>
</dbReference>
<dbReference type="NCBIfam" id="TIGR04556">
    <property type="entry name" value="PKS_assoc"/>
    <property type="match status" value="1"/>
</dbReference>
<dbReference type="InterPro" id="IPR014031">
    <property type="entry name" value="Ketoacyl_synth_C"/>
</dbReference>
<dbReference type="EMBL" id="CAXAMM010023547">
    <property type="protein sequence ID" value="CAK9053794.1"/>
    <property type="molecule type" value="Genomic_DNA"/>
</dbReference>
<comment type="caution">
    <text evidence="5">The sequence shown here is derived from an EMBL/GenBank/DDBJ whole genome shotgun (WGS) entry which is preliminary data.</text>
</comment>
<dbReference type="InterPro" id="IPR016039">
    <property type="entry name" value="Thiolase-like"/>
</dbReference>
<protein>
    <recommendedName>
        <fullName evidence="4">Ketosynthase family 3 (KS3) domain-containing protein</fullName>
    </recommendedName>
</protein>
<keyword evidence="2" id="KW-0597">Phosphoprotein</keyword>
<evidence type="ECO:0000256" key="3">
    <source>
        <dbReference type="RuleBase" id="RU003694"/>
    </source>
</evidence>
<evidence type="ECO:0000313" key="5">
    <source>
        <dbReference type="EMBL" id="CAK9053794.1"/>
    </source>
</evidence>
<dbReference type="InterPro" id="IPR030834">
    <property type="entry name" value="PKS_assoc_dom"/>
</dbReference>
<proteinExistence type="inferred from homology"/>
<dbReference type="Pfam" id="PF02801">
    <property type="entry name" value="Ketoacyl-synt_C"/>
    <property type="match status" value="1"/>
</dbReference>
<dbReference type="Gene3D" id="3.40.47.10">
    <property type="match status" value="1"/>
</dbReference>
<organism evidence="5 6">
    <name type="scientific">Durusdinium trenchii</name>
    <dbReference type="NCBI Taxonomy" id="1381693"/>
    <lineage>
        <taxon>Eukaryota</taxon>
        <taxon>Sar</taxon>
        <taxon>Alveolata</taxon>
        <taxon>Dinophyceae</taxon>
        <taxon>Suessiales</taxon>
        <taxon>Symbiodiniaceae</taxon>
        <taxon>Durusdinium</taxon>
    </lineage>
</organism>
<dbReference type="Proteomes" id="UP001642464">
    <property type="component" value="Unassembled WGS sequence"/>
</dbReference>
<feature type="domain" description="Ketosynthase family 3 (KS3)" evidence="4">
    <location>
        <begin position="350"/>
        <end position="777"/>
    </location>
</feature>
<keyword evidence="3" id="KW-0808">Transferase</keyword>
<accession>A0ABP0MSU3</accession>
<evidence type="ECO:0000256" key="1">
    <source>
        <dbReference type="ARBA" id="ARBA00022450"/>
    </source>
</evidence>
<evidence type="ECO:0000259" key="4">
    <source>
        <dbReference type="PROSITE" id="PS52004"/>
    </source>
</evidence>
<gene>
    <name evidence="5" type="ORF">SCF082_LOCUS29274</name>
</gene>
<dbReference type="Pfam" id="PF00109">
    <property type="entry name" value="ketoacyl-synt"/>
    <property type="match status" value="1"/>
</dbReference>
<evidence type="ECO:0000256" key="2">
    <source>
        <dbReference type="ARBA" id="ARBA00022553"/>
    </source>
</evidence>
<comment type="similarity">
    <text evidence="3">Belongs to the thiolase-like superfamily. Beta-ketoacyl-ACP synthases family.</text>
</comment>
<dbReference type="InterPro" id="IPR020841">
    <property type="entry name" value="PKS_Beta-ketoAc_synthase_dom"/>
</dbReference>
<reference evidence="5 6" key="1">
    <citation type="submission" date="2024-02" db="EMBL/GenBank/DDBJ databases">
        <authorList>
            <person name="Chen Y."/>
            <person name="Shah S."/>
            <person name="Dougan E. K."/>
            <person name="Thang M."/>
            <person name="Chan C."/>
        </authorList>
    </citation>
    <scope>NUCLEOTIDE SEQUENCE [LARGE SCALE GENOMIC DNA]</scope>
</reference>
<dbReference type="InterPro" id="IPR014030">
    <property type="entry name" value="Ketoacyl_synth_N"/>
</dbReference>
<dbReference type="PANTHER" id="PTHR43775:SF37">
    <property type="entry name" value="SI:DKEY-61P9.11"/>
    <property type="match status" value="1"/>
</dbReference>
<keyword evidence="1" id="KW-0596">Phosphopantetheine</keyword>
<dbReference type="PANTHER" id="PTHR43775">
    <property type="entry name" value="FATTY ACID SYNTHASE"/>
    <property type="match status" value="1"/>
</dbReference>
<evidence type="ECO:0000313" key="6">
    <source>
        <dbReference type="Proteomes" id="UP001642464"/>
    </source>
</evidence>
<dbReference type="CDD" id="cd00833">
    <property type="entry name" value="PKS"/>
    <property type="match status" value="1"/>
</dbReference>
<name>A0ABP0MSU3_9DINO</name>